<proteinExistence type="predicted"/>
<feature type="region of interest" description="Disordered" evidence="1">
    <location>
        <begin position="54"/>
        <end position="79"/>
    </location>
</feature>
<keyword evidence="3" id="KW-1185">Reference proteome</keyword>
<reference evidence="2 3" key="1">
    <citation type="submission" date="2018-03" db="EMBL/GenBank/DDBJ databases">
        <title>Draft genome sequence of the first documented clinical Siccibacter turicensis isolate in Austria.</title>
        <authorList>
            <person name="Lepuschitz S."/>
            <person name="Pekard-Amenitsch S."/>
            <person name="Haunold R."/>
            <person name="Schill S."/>
            <person name="Mach R."/>
            <person name="Allerberger F."/>
            <person name="Ruppitsch W."/>
            <person name="Forsythe S.J."/>
        </authorList>
    </citation>
    <scope>NUCLEOTIDE SEQUENCE [LARGE SCALE GENOMIC DNA]</scope>
    <source>
        <strain evidence="2 3">6100069499-17</strain>
    </source>
</reference>
<organism evidence="2 3">
    <name type="scientific">Siccibacter turicensis</name>
    <dbReference type="NCBI Taxonomy" id="357233"/>
    <lineage>
        <taxon>Bacteria</taxon>
        <taxon>Pseudomonadati</taxon>
        <taxon>Pseudomonadota</taxon>
        <taxon>Gammaproteobacteria</taxon>
        <taxon>Enterobacterales</taxon>
        <taxon>Enterobacteriaceae</taxon>
        <taxon>Siccibacter</taxon>
    </lineage>
</organism>
<dbReference type="Proteomes" id="UP000240212">
    <property type="component" value="Unassembled WGS sequence"/>
</dbReference>
<evidence type="ECO:0000313" key="3">
    <source>
        <dbReference type="Proteomes" id="UP000240212"/>
    </source>
</evidence>
<evidence type="ECO:0000256" key="1">
    <source>
        <dbReference type="SAM" id="MobiDB-lite"/>
    </source>
</evidence>
<evidence type="ECO:0000313" key="2">
    <source>
        <dbReference type="EMBL" id="PSN09096.1"/>
    </source>
</evidence>
<accession>A0A2P8VNF0</accession>
<name>A0A2P8VNF0_9ENTR</name>
<gene>
    <name evidence="2" type="ORF">C7G83_07095</name>
</gene>
<protein>
    <submittedName>
        <fullName evidence="2">Uncharacterized protein</fullName>
    </submittedName>
</protein>
<dbReference type="AlphaFoldDB" id="A0A2P8VNF0"/>
<comment type="caution">
    <text evidence="2">The sequence shown here is derived from an EMBL/GenBank/DDBJ whole genome shotgun (WGS) entry which is preliminary data.</text>
</comment>
<dbReference type="EMBL" id="PYEP01000002">
    <property type="protein sequence ID" value="PSN09096.1"/>
    <property type="molecule type" value="Genomic_DNA"/>
</dbReference>
<sequence>MSSLQAEGEKFSRSMRVGRVVKGGRWRIAGRESGEMAGGRLILPGGIERGAVSGRIVGNSGKDADENRGTRIGSGSDACSQGGLTPFRVEVWCWRPDICCLPLSQALASDSALAVPVPVLDLNQPADVVRFITC</sequence>